<dbReference type="InterPro" id="IPR009000">
    <property type="entry name" value="Transl_B-barrel_sf"/>
</dbReference>
<evidence type="ECO:0000256" key="3">
    <source>
        <dbReference type="ARBA" id="ARBA00022833"/>
    </source>
</evidence>
<name>A0AA37IE51_9BURK</name>
<comment type="cofactor">
    <cofactor evidence="1">
        <name>Zn(2+)</name>
        <dbReference type="ChEBI" id="CHEBI:29105"/>
    </cofactor>
</comment>
<protein>
    <submittedName>
        <fullName evidence="5">Alanyl-tRNA editing protein</fullName>
    </submittedName>
</protein>
<evidence type="ECO:0000313" key="6">
    <source>
        <dbReference type="Proteomes" id="UP001055111"/>
    </source>
</evidence>
<dbReference type="RefSeq" id="WP_238213580.1">
    <property type="nucleotide sequence ID" value="NZ_BPUS01000008.1"/>
</dbReference>
<dbReference type="GO" id="GO:0005524">
    <property type="term" value="F:ATP binding"/>
    <property type="evidence" value="ECO:0007669"/>
    <property type="project" value="InterPro"/>
</dbReference>
<dbReference type="GO" id="GO:0043039">
    <property type="term" value="P:tRNA aminoacylation"/>
    <property type="evidence" value="ECO:0007669"/>
    <property type="project" value="InterPro"/>
</dbReference>
<dbReference type="Pfam" id="PF07973">
    <property type="entry name" value="tRNA_SAD"/>
    <property type="match status" value="1"/>
</dbReference>
<sequence length="210" mass="22813">MTKRTYYSSDDLTMTTRVMDCSPAGDGTYHVTLAETLFHPQGGGQLSDKGRIASVNVERVLQVGDKVIHITAQDVACGDAFIEVLPKVRTLNARLHSAGHLISGVVEQMGWRATKGHHWPGEGRVVFVPGDNAQPLTAETVEQTVNQLISDDVPRHLAESDGMRSVCFGNLPMHNCGGTHVKSAGVVGRIKILKLKEKKGELSIQYDLES</sequence>
<accession>A0AA37IE51</accession>
<dbReference type="InterPro" id="IPR018163">
    <property type="entry name" value="Thr/Ala-tRNA-synth_IIc_edit"/>
</dbReference>
<dbReference type="GO" id="GO:0004812">
    <property type="term" value="F:aminoacyl-tRNA ligase activity"/>
    <property type="evidence" value="ECO:0007669"/>
    <property type="project" value="InterPro"/>
</dbReference>
<dbReference type="GO" id="GO:0046872">
    <property type="term" value="F:metal ion binding"/>
    <property type="evidence" value="ECO:0007669"/>
    <property type="project" value="UniProtKB-KW"/>
</dbReference>
<dbReference type="InterPro" id="IPR051335">
    <property type="entry name" value="Alanyl-tRNA_Editing_Enzymes"/>
</dbReference>
<comment type="caution">
    <text evidence="5">The sequence shown here is derived from an EMBL/GenBank/DDBJ whole genome shotgun (WGS) entry which is preliminary data.</text>
</comment>
<dbReference type="Gene3D" id="3.30.980.10">
    <property type="entry name" value="Threonyl-trna Synthetase, Chain A, domain 2"/>
    <property type="match status" value="1"/>
</dbReference>
<evidence type="ECO:0000259" key="4">
    <source>
        <dbReference type="Pfam" id="PF07973"/>
    </source>
</evidence>
<keyword evidence="2" id="KW-0479">Metal-binding</keyword>
<feature type="domain" description="Threonyl/alanyl tRNA synthetase SAD" evidence="4">
    <location>
        <begin position="168"/>
        <end position="199"/>
    </location>
</feature>
<keyword evidence="3" id="KW-0862">Zinc</keyword>
<gene>
    <name evidence="5" type="ORF">CBA19CS42_20525</name>
</gene>
<dbReference type="PANTHER" id="PTHR43462:SF2">
    <property type="entry name" value="THREONYL AND ALANYL TRNA SYNTHETASE SECOND ADDITIONAL DOMAIN-CONTAINING PROTEIN"/>
    <property type="match status" value="1"/>
</dbReference>
<dbReference type="Proteomes" id="UP001055111">
    <property type="component" value="Unassembled WGS sequence"/>
</dbReference>
<evidence type="ECO:0000256" key="1">
    <source>
        <dbReference type="ARBA" id="ARBA00001947"/>
    </source>
</evidence>
<proteinExistence type="predicted"/>
<dbReference type="EMBL" id="BPUS01000008">
    <property type="protein sequence ID" value="GJH26943.1"/>
    <property type="molecule type" value="Genomic_DNA"/>
</dbReference>
<dbReference type="PANTHER" id="PTHR43462">
    <property type="entry name" value="ALANYL-TRNA EDITING PROTEIN"/>
    <property type="match status" value="1"/>
</dbReference>
<dbReference type="AlphaFoldDB" id="A0AA37IE51"/>
<dbReference type="SUPFAM" id="SSF55186">
    <property type="entry name" value="ThrRS/AlaRS common domain"/>
    <property type="match status" value="1"/>
</dbReference>
<dbReference type="SUPFAM" id="SSF50447">
    <property type="entry name" value="Translation proteins"/>
    <property type="match status" value="1"/>
</dbReference>
<evidence type="ECO:0000256" key="2">
    <source>
        <dbReference type="ARBA" id="ARBA00022723"/>
    </source>
</evidence>
<dbReference type="Gene3D" id="2.40.30.130">
    <property type="match status" value="1"/>
</dbReference>
<dbReference type="InterPro" id="IPR012947">
    <property type="entry name" value="tRNA_SAD"/>
</dbReference>
<organism evidence="5 6">
    <name type="scientific">Caballeronia novacaledonica</name>
    <dbReference type="NCBI Taxonomy" id="1544861"/>
    <lineage>
        <taxon>Bacteria</taxon>
        <taxon>Pseudomonadati</taxon>
        <taxon>Pseudomonadota</taxon>
        <taxon>Betaproteobacteria</taxon>
        <taxon>Burkholderiales</taxon>
        <taxon>Burkholderiaceae</taxon>
        <taxon>Caballeronia</taxon>
    </lineage>
</organism>
<evidence type="ECO:0000313" key="5">
    <source>
        <dbReference type="EMBL" id="GJH26943.1"/>
    </source>
</evidence>
<reference evidence="5" key="1">
    <citation type="submission" date="2022-09" db="EMBL/GenBank/DDBJ databases">
        <title>Isolation and characterization of 3-chlorobenzoate degrading bacteria from soils in Shizuoka.</title>
        <authorList>
            <person name="Ifat A."/>
            <person name="Ogawa N."/>
            <person name="Kimbara K."/>
            <person name="Moriuchi R."/>
            <person name="Dohra H."/>
            <person name="Shintani M."/>
        </authorList>
    </citation>
    <scope>NUCLEOTIDE SEQUENCE</scope>
    <source>
        <strain evidence="5">19CS4-2</strain>
    </source>
</reference>